<gene>
    <name evidence="1" type="ORF">BFS16_05855</name>
</gene>
<organism evidence="1 2">
    <name type="scientific">Hoylesella timonensis</name>
    <dbReference type="NCBI Taxonomy" id="386414"/>
    <lineage>
        <taxon>Bacteria</taxon>
        <taxon>Pseudomonadati</taxon>
        <taxon>Bacteroidota</taxon>
        <taxon>Bacteroidia</taxon>
        <taxon>Bacteroidales</taxon>
        <taxon>Prevotellaceae</taxon>
        <taxon>Hoylesella</taxon>
    </lineage>
</organism>
<dbReference type="AlphaFoldDB" id="A0A2K0XL32"/>
<dbReference type="Proteomes" id="UP000236634">
    <property type="component" value="Unassembled WGS sequence"/>
</dbReference>
<evidence type="ECO:0000313" key="2">
    <source>
        <dbReference type="Proteomes" id="UP000236634"/>
    </source>
</evidence>
<dbReference type="RefSeq" id="WP_103003176.1">
    <property type="nucleotide sequence ID" value="NZ_NBAX01000004.1"/>
</dbReference>
<protein>
    <submittedName>
        <fullName evidence="1">Uncharacterized protein</fullName>
    </submittedName>
</protein>
<dbReference type="Pfam" id="PF14305">
    <property type="entry name" value="ATPgrasp_TupA"/>
    <property type="match status" value="1"/>
</dbReference>
<name>A0A2K0XL32_9BACT</name>
<dbReference type="EMBL" id="NBAX01000004">
    <property type="protein sequence ID" value="PNP95243.1"/>
    <property type="molecule type" value="Genomic_DNA"/>
</dbReference>
<accession>A0A2K0XL32</accession>
<proteinExistence type="predicted"/>
<comment type="caution">
    <text evidence="1">The sequence shown here is derived from an EMBL/GenBank/DDBJ whole genome shotgun (WGS) entry which is preliminary data.</text>
</comment>
<sequence length="307" mass="35597">MIGNIFYNIFSILKDTALDVAGHFPRLVVYVRYFFRFGHFPDLHKPEDLNEKILYLKLFSDTSQWSRLADKYAVRDYISSCGLGSILVPVYGVWENPSEVRFDELPSRFMLKATNGDGKGTNILVDKTLLTDWDYQQIYRRMAQWVLTKNTGALSGEPQYKHIQPRIIAEKVIEKESGAASLTDYKIWCFNGRPYSFLVCSNRKGKHVNLGCYDLEWNYHPENMRMSGHFSAEKEPLPRPRQLERMIHVAQMVSRPFPQVRVDLYEAEGQVWFGELTFTSLGGMMNYYTPAYLKEMGNQVSLPDIPD</sequence>
<reference evidence="1 2" key="1">
    <citation type="submission" date="2017-03" db="EMBL/GenBank/DDBJ databases">
        <authorList>
            <person name="Afonso C.L."/>
            <person name="Miller P.J."/>
            <person name="Scott M.A."/>
            <person name="Spackman E."/>
            <person name="Goraichik I."/>
            <person name="Dimitrov K.M."/>
            <person name="Suarez D.L."/>
            <person name="Swayne D.E."/>
        </authorList>
    </citation>
    <scope>NUCLEOTIDE SEQUENCE [LARGE SCALE GENOMIC DNA]</scope>
    <source>
        <strain evidence="1 2">DNF00076</strain>
    </source>
</reference>
<dbReference type="InterPro" id="IPR029465">
    <property type="entry name" value="ATPgrasp_TupA"/>
</dbReference>
<evidence type="ECO:0000313" key="1">
    <source>
        <dbReference type="EMBL" id="PNP95243.1"/>
    </source>
</evidence>
<dbReference type="SUPFAM" id="SSF56059">
    <property type="entry name" value="Glutathione synthetase ATP-binding domain-like"/>
    <property type="match status" value="1"/>
</dbReference>